<evidence type="ECO:0000313" key="2">
    <source>
        <dbReference type="EMBL" id="GAA1492744.1"/>
    </source>
</evidence>
<dbReference type="CDD" id="cd00093">
    <property type="entry name" value="HTH_XRE"/>
    <property type="match status" value="1"/>
</dbReference>
<feature type="domain" description="HTH cro/C1-type" evidence="1">
    <location>
        <begin position="22"/>
        <end position="77"/>
    </location>
</feature>
<reference evidence="2 3" key="1">
    <citation type="journal article" date="2019" name="Int. J. Syst. Evol. Microbiol.">
        <title>The Global Catalogue of Microorganisms (GCM) 10K type strain sequencing project: providing services to taxonomists for standard genome sequencing and annotation.</title>
        <authorList>
            <consortium name="The Broad Institute Genomics Platform"/>
            <consortium name="The Broad Institute Genome Sequencing Center for Infectious Disease"/>
            <person name="Wu L."/>
            <person name="Ma J."/>
        </authorList>
    </citation>
    <scope>NUCLEOTIDE SEQUENCE [LARGE SCALE GENOMIC DNA]</scope>
    <source>
        <strain evidence="2 3">JCM 12140</strain>
    </source>
</reference>
<evidence type="ECO:0000313" key="3">
    <source>
        <dbReference type="Proteomes" id="UP001501742"/>
    </source>
</evidence>
<keyword evidence="3" id="KW-1185">Reference proteome</keyword>
<dbReference type="InterPro" id="IPR001387">
    <property type="entry name" value="Cro/C1-type_HTH"/>
</dbReference>
<protein>
    <recommendedName>
        <fullName evidence="1">HTH cro/C1-type domain-containing protein</fullName>
    </recommendedName>
</protein>
<gene>
    <name evidence="2" type="ORF">GCM10009627_10900</name>
</gene>
<dbReference type="SUPFAM" id="SSF47413">
    <property type="entry name" value="lambda repressor-like DNA-binding domains"/>
    <property type="match status" value="1"/>
</dbReference>
<dbReference type="Gene3D" id="1.10.260.40">
    <property type="entry name" value="lambda repressor-like DNA-binding domains"/>
    <property type="match status" value="1"/>
</dbReference>
<dbReference type="Proteomes" id="UP001501742">
    <property type="component" value="Unassembled WGS sequence"/>
</dbReference>
<dbReference type="PROSITE" id="PS50943">
    <property type="entry name" value="HTH_CROC1"/>
    <property type="match status" value="1"/>
</dbReference>
<dbReference type="EMBL" id="BAAAJX010000004">
    <property type="protein sequence ID" value="GAA1492744.1"/>
    <property type="molecule type" value="Genomic_DNA"/>
</dbReference>
<accession>A0ABN1ZAZ5</accession>
<dbReference type="Pfam" id="PF01381">
    <property type="entry name" value="HTH_3"/>
    <property type="match status" value="1"/>
</dbReference>
<dbReference type="InterPro" id="IPR010982">
    <property type="entry name" value="Lambda_DNA-bd_dom_sf"/>
</dbReference>
<dbReference type="SMART" id="SM00530">
    <property type="entry name" value="HTH_XRE"/>
    <property type="match status" value="1"/>
</dbReference>
<sequence>MARMPPGHARASTTTLTAAAIIRDARLRADLTQVQLARRAGVTQSVISTYENGRREPSLAALQRLLLAAGFRTAIDLQPVAEPLPLRELVARHRDELRATFERHGAVHVRQLVDADGPRRADDWPADVELVVDLAPPTGMFALMRMQDDAEALLGVRVDVLAADALSDELLDRAVPL</sequence>
<organism evidence="2 3">
    <name type="scientific">Curtobacterium herbarum</name>
    <dbReference type="NCBI Taxonomy" id="150122"/>
    <lineage>
        <taxon>Bacteria</taxon>
        <taxon>Bacillati</taxon>
        <taxon>Actinomycetota</taxon>
        <taxon>Actinomycetes</taxon>
        <taxon>Micrococcales</taxon>
        <taxon>Microbacteriaceae</taxon>
        <taxon>Curtobacterium</taxon>
    </lineage>
</organism>
<evidence type="ECO:0000259" key="1">
    <source>
        <dbReference type="PROSITE" id="PS50943"/>
    </source>
</evidence>
<comment type="caution">
    <text evidence="2">The sequence shown here is derived from an EMBL/GenBank/DDBJ whole genome shotgun (WGS) entry which is preliminary data.</text>
</comment>
<proteinExistence type="predicted"/>
<name>A0ABN1ZAZ5_9MICO</name>